<organism evidence="1 2">
    <name type="scientific">Mucilaginibacter ginsenosidivorax</name>
    <dbReference type="NCBI Taxonomy" id="862126"/>
    <lineage>
        <taxon>Bacteria</taxon>
        <taxon>Pseudomonadati</taxon>
        <taxon>Bacteroidota</taxon>
        <taxon>Sphingobacteriia</taxon>
        <taxon>Sphingobacteriales</taxon>
        <taxon>Sphingobacteriaceae</taxon>
        <taxon>Mucilaginibacter</taxon>
    </lineage>
</organism>
<dbReference type="RefSeq" id="WP_147058817.1">
    <property type="nucleotide sequence ID" value="NZ_CP042437.1"/>
</dbReference>
<dbReference type="EMBL" id="CP042437">
    <property type="protein sequence ID" value="QEC79328.1"/>
    <property type="molecule type" value="Genomic_DNA"/>
</dbReference>
<dbReference type="AlphaFoldDB" id="A0A5B8WB12"/>
<protein>
    <submittedName>
        <fullName evidence="1">Uncharacterized protein</fullName>
    </submittedName>
</protein>
<reference evidence="1 2" key="1">
    <citation type="journal article" date="2013" name="J. Microbiol.">
        <title>Mucilaginibacter ginsenosidivorax sp. nov., with ginsenoside converting activity isolated from sediment.</title>
        <authorList>
            <person name="Kim J.K."/>
            <person name="Choi T.E."/>
            <person name="Liu Q.M."/>
            <person name="Park H.Y."/>
            <person name="Yi T.H."/>
            <person name="Yoon M.H."/>
            <person name="Kim S.C."/>
            <person name="Im W.T."/>
        </authorList>
    </citation>
    <scope>NUCLEOTIDE SEQUENCE [LARGE SCALE GENOMIC DNA]</scope>
    <source>
        <strain evidence="1 2">KHI28</strain>
    </source>
</reference>
<dbReference type="Proteomes" id="UP000321362">
    <property type="component" value="Chromosome"/>
</dbReference>
<sequence>MIRIDPFLHEEMLRRFEQRVWDDEITPEQKASVNNNVRRVWEIIKVGNKGTNFFDRLFKDDYTGTARNHFIRKIAAYPSGNIPIKEEFLETILNYIGITLPEGTRLRESYIDEKKARLLYRVFEEQLMNESEMLSNAILNTPPTNVVAEPNRKLSLSENQDDNVISVIPNIDNEKFDNQKIKTKLVHLITQYFTALSSKNYNKAFEYWSEESRSAEYHWSGDLLKYIREHYSIKMIELEDCSDSFSAENKTFCFKIQYKTVLNSFSSDELDDINHEWTSLRELSKSVKKMNTVLERANRNDLNLLVLPIQNFLGYEIVEKVQSMAFNNQEKVRAIFPNKKIICYSNYAKIFFTQISQNEYLISAWSVLAKWPIPTPYEFKE</sequence>
<evidence type="ECO:0000313" key="2">
    <source>
        <dbReference type="Proteomes" id="UP000321362"/>
    </source>
</evidence>
<keyword evidence="2" id="KW-1185">Reference proteome</keyword>
<gene>
    <name evidence="1" type="ORF">FSB76_26515</name>
</gene>
<accession>A0A5B8WB12</accession>
<evidence type="ECO:0000313" key="1">
    <source>
        <dbReference type="EMBL" id="QEC79328.1"/>
    </source>
</evidence>
<name>A0A5B8WB12_9SPHI</name>
<dbReference type="KEGG" id="mgk:FSB76_26515"/>
<proteinExistence type="predicted"/>